<feature type="domain" description="PiggyBac transposable element-derived protein" evidence="1">
    <location>
        <begin position="2"/>
        <end position="143"/>
    </location>
</feature>
<accession>A0ABQ8SG86</accession>
<evidence type="ECO:0000259" key="1">
    <source>
        <dbReference type="Pfam" id="PF13843"/>
    </source>
</evidence>
<dbReference type="InterPro" id="IPR029526">
    <property type="entry name" value="PGBD"/>
</dbReference>
<protein>
    <recommendedName>
        <fullName evidence="1">PiggyBac transposable element-derived protein domain-containing protein</fullName>
    </recommendedName>
</protein>
<evidence type="ECO:0000313" key="3">
    <source>
        <dbReference type="Proteomes" id="UP001148838"/>
    </source>
</evidence>
<gene>
    <name evidence="2" type="ORF">ANN_21484</name>
</gene>
<dbReference type="Pfam" id="PF13843">
    <property type="entry name" value="DDE_Tnp_1_7"/>
    <property type="match status" value="1"/>
</dbReference>
<name>A0ABQ8SG86_PERAM</name>
<reference evidence="2 3" key="1">
    <citation type="journal article" date="2022" name="Allergy">
        <title>Genome assembly and annotation of Periplaneta americana reveal a comprehensive cockroach allergen profile.</title>
        <authorList>
            <person name="Wang L."/>
            <person name="Xiong Q."/>
            <person name="Saelim N."/>
            <person name="Wang L."/>
            <person name="Nong W."/>
            <person name="Wan A.T."/>
            <person name="Shi M."/>
            <person name="Liu X."/>
            <person name="Cao Q."/>
            <person name="Hui J.H.L."/>
            <person name="Sookrung N."/>
            <person name="Leung T.F."/>
            <person name="Tungtrongchitr A."/>
            <person name="Tsui S.K.W."/>
        </authorList>
    </citation>
    <scope>NUCLEOTIDE SEQUENCE [LARGE SCALE GENOMIC DNA]</scope>
    <source>
        <strain evidence="2">PWHHKU_190912</strain>
    </source>
</reference>
<dbReference type="PANTHER" id="PTHR46599:SF6">
    <property type="entry name" value="DUAL SPECIFICITY PHOSPHATASE 26"/>
    <property type="match status" value="1"/>
</dbReference>
<evidence type="ECO:0000313" key="2">
    <source>
        <dbReference type="EMBL" id="KAJ4432845.1"/>
    </source>
</evidence>
<organism evidence="2 3">
    <name type="scientific">Periplaneta americana</name>
    <name type="common">American cockroach</name>
    <name type="synonym">Blatta americana</name>
    <dbReference type="NCBI Taxonomy" id="6978"/>
    <lineage>
        <taxon>Eukaryota</taxon>
        <taxon>Metazoa</taxon>
        <taxon>Ecdysozoa</taxon>
        <taxon>Arthropoda</taxon>
        <taxon>Hexapoda</taxon>
        <taxon>Insecta</taxon>
        <taxon>Pterygota</taxon>
        <taxon>Neoptera</taxon>
        <taxon>Polyneoptera</taxon>
        <taxon>Dictyoptera</taxon>
        <taxon>Blattodea</taxon>
        <taxon>Blattoidea</taxon>
        <taxon>Blattidae</taxon>
        <taxon>Blattinae</taxon>
        <taxon>Periplaneta</taxon>
    </lineage>
</organism>
<proteinExistence type="predicted"/>
<dbReference type="EMBL" id="JAJSOF020000029">
    <property type="protein sequence ID" value="KAJ4432845.1"/>
    <property type="molecule type" value="Genomic_DNA"/>
</dbReference>
<keyword evidence="3" id="KW-1185">Reference proteome</keyword>
<dbReference type="Proteomes" id="UP001148838">
    <property type="component" value="Unassembled WGS sequence"/>
</dbReference>
<sequence>MDDDIVSNIVQHKNEEGRRNNIEETNRTEFLAFLGILISIGANNDASLDYHDLWSGELGRSAHIAGMSRIRFRDLLWIIRFDDKSTREIRRQSDKFAPLREIFQLINANFPKFYCAYKNTTIDEMLSLFRGNCRFRVFMKDKLGK</sequence>
<dbReference type="PANTHER" id="PTHR46599">
    <property type="entry name" value="PIGGYBAC TRANSPOSABLE ELEMENT-DERIVED PROTEIN 4"/>
    <property type="match status" value="1"/>
</dbReference>
<comment type="caution">
    <text evidence="2">The sequence shown here is derived from an EMBL/GenBank/DDBJ whole genome shotgun (WGS) entry which is preliminary data.</text>
</comment>